<comment type="caution">
    <text evidence="1">The sequence shown here is derived from an EMBL/GenBank/DDBJ whole genome shotgun (WGS) entry which is preliminary data.</text>
</comment>
<name>A0A0V1AWT9_TRISP</name>
<reference evidence="1 2" key="1">
    <citation type="submission" date="2015-01" db="EMBL/GenBank/DDBJ databases">
        <title>Evolution of Trichinella species and genotypes.</title>
        <authorList>
            <person name="Korhonen P.K."/>
            <person name="Edoardo P."/>
            <person name="Giuseppe L.R."/>
            <person name="Gasser R.B."/>
        </authorList>
    </citation>
    <scope>NUCLEOTIDE SEQUENCE [LARGE SCALE GENOMIC DNA]</scope>
    <source>
        <strain evidence="1">ISS3</strain>
    </source>
</reference>
<dbReference type="InParanoid" id="A0A0V1AWT9"/>
<sequence>MHHRVDIKLRNFADFFISILQFRLHIILGVGKDAQICVESQRPHVFRHGYSDFCILVQTAPNIRMMTNLFSPCFTNSKCNPNSDVSRRCKCLTNEQLQFRTQIIEMKQRINKSRRASLFLNKEKERAQKHDE</sequence>
<dbReference type="Proteomes" id="UP000054776">
    <property type="component" value="Unassembled WGS sequence"/>
</dbReference>
<gene>
    <name evidence="1" type="ORF">T01_11070</name>
</gene>
<proteinExistence type="predicted"/>
<dbReference type="AlphaFoldDB" id="A0A0V1AWT9"/>
<protein>
    <submittedName>
        <fullName evidence="1">Uncharacterized protein</fullName>
    </submittedName>
</protein>
<dbReference type="EMBL" id="JYDH01000176">
    <property type="protein sequence ID" value="KRY29256.1"/>
    <property type="molecule type" value="Genomic_DNA"/>
</dbReference>
<evidence type="ECO:0000313" key="1">
    <source>
        <dbReference type="EMBL" id="KRY29256.1"/>
    </source>
</evidence>
<accession>A0A0V1AWT9</accession>
<keyword evidence="2" id="KW-1185">Reference proteome</keyword>
<evidence type="ECO:0000313" key="2">
    <source>
        <dbReference type="Proteomes" id="UP000054776"/>
    </source>
</evidence>
<organism evidence="1 2">
    <name type="scientific">Trichinella spiralis</name>
    <name type="common">Trichina worm</name>
    <dbReference type="NCBI Taxonomy" id="6334"/>
    <lineage>
        <taxon>Eukaryota</taxon>
        <taxon>Metazoa</taxon>
        <taxon>Ecdysozoa</taxon>
        <taxon>Nematoda</taxon>
        <taxon>Enoplea</taxon>
        <taxon>Dorylaimia</taxon>
        <taxon>Trichinellida</taxon>
        <taxon>Trichinellidae</taxon>
        <taxon>Trichinella</taxon>
    </lineage>
</organism>